<evidence type="ECO:0000313" key="7">
    <source>
        <dbReference type="EMBL" id="CAI0559366.1"/>
    </source>
</evidence>
<accession>A0AAV0GRN1</accession>
<reference evidence="6" key="1">
    <citation type="submission" date="2022-08" db="EMBL/GenBank/DDBJ databases">
        <authorList>
            <person name="Gutierrez-Valencia J."/>
        </authorList>
    </citation>
    <scope>NUCLEOTIDE SEQUENCE</scope>
</reference>
<name>A0AAV0GRN1_9ROSI</name>
<dbReference type="EMBL" id="CAMGYJ010000002">
    <property type="protein sequence ID" value="CAI0375424.1"/>
    <property type="molecule type" value="Genomic_DNA"/>
</dbReference>
<keyword evidence="4" id="KW-0809">Transit peptide</keyword>
<evidence type="ECO:0000256" key="2">
    <source>
        <dbReference type="ARBA" id="ARBA00022528"/>
    </source>
</evidence>
<comment type="caution">
    <text evidence="6">The sequence shown here is derived from an EMBL/GenBank/DDBJ whole genome shotgun (WGS) entry which is preliminary data.</text>
</comment>
<evidence type="ECO:0000313" key="6">
    <source>
        <dbReference type="EMBL" id="CAI0375424.1"/>
    </source>
</evidence>
<evidence type="ECO:0000256" key="3">
    <source>
        <dbReference type="ARBA" id="ARBA00022640"/>
    </source>
</evidence>
<evidence type="ECO:0000256" key="5">
    <source>
        <dbReference type="ARBA" id="ARBA00038237"/>
    </source>
</evidence>
<protein>
    <submittedName>
        <fullName evidence="6">Uncharacterized protein</fullName>
    </submittedName>
</protein>
<sequence length="180" mass="20904">MSRGVNADQETKWQEKFWEASDDFGYKELGSEKFGRDASGNVWHEHLRELIWQDAGLVHLEKIADKWGKNGKGGEWQEQWWEHYDASNKAEKWTHKWCIIDPTTPLDVGREVRRHRGSTKYTDKWAKWGDKWDEDFSTSSHGVKQGETWWAGKYDDQHGSTTIAGIRLGASNTMGRVGYT</sequence>
<dbReference type="PANTHER" id="PTHR34113:SF2">
    <property type="entry name" value="PROTEIN LIKE EARLY STARVATION, CHLOROPLASTIC"/>
    <property type="match status" value="1"/>
</dbReference>
<dbReference type="Proteomes" id="UP001154282">
    <property type="component" value="Unassembled WGS sequence"/>
</dbReference>
<dbReference type="EMBL" id="CAMGYJ010000011">
    <property type="protein sequence ID" value="CAI0559366.1"/>
    <property type="molecule type" value="Genomic_DNA"/>
</dbReference>
<keyword evidence="8" id="KW-1185">Reference proteome</keyword>
<gene>
    <name evidence="7" type="ORF">LITE_LOCUS49172</name>
    <name evidence="6" type="ORF">LITE_LOCUS583</name>
</gene>
<dbReference type="AlphaFoldDB" id="A0AAV0GRN1"/>
<comment type="subcellular location">
    <subcellularLocation>
        <location evidence="1">Plastid</location>
        <location evidence="1">Chloroplast stroma</location>
    </subcellularLocation>
</comment>
<dbReference type="GO" id="GO:0009570">
    <property type="term" value="C:chloroplast stroma"/>
    <property type="evidence" value="ECO:0007669"/>
    <property type="project" value="UniProtKB-SubCell"/>
</dbReference>
<proteinExistence type="inferred from homology"/>
<dbReference type="GO" id="GO:0043036">
    <property type="term" value="C:starch grain"/>
    <property type="evidence" value="ECO:0007669"/>
    <property type="project" value="TreeGrafter"/>
</dbReference>
<dbReference type="GO" id="GO:2001070">
    <property type="term" value="F:starch binding"/>
    <property type="evidence" value="ECO:0007669"/>
    <property type="project" value="TreeGrafter"/>
</dbReference>
<evidence type="ECO:0000256" key="1">
    <source>
        <dbReference type="ARBA" id="ARBA00004470"/>
    </source>
</evidence>
<keyword evidence="2" id="KW-0150">Chloroplast</keyword>
<evidence type="ECO:0000313" key="8">
    <source>
        <dbReference type="Proteomes" id="UP001154282"/>
    </source>
</evidence>
<feature type="non-terminal residue" evidence="6">
    <location>
        <position position="180"/>
    </location>
</feature>
<dbReference type="GO" id="GO:0005982">
    <property type="term" value="P:starch metabolic process"/>
    <property type="evidence" value="ECO:0007669"/>
    <property type="project" value="TreeGrafter"/>
</dbReference>
<keyword evidence="3" id="KW-0934">Plastid</keyword>
<dbReference type="GO" id="GO:2000904">
    <property type="term" value="P:regulation of starch metabolic process"/>
    <property type="evidence" value="ECO:0007669"/>
    <property type="project" value="TreeGrafter"/>
</dbReference>
<comment type="similarity">
    <text evidence="5">Belongs to the ESV1 family.</text>
</comment>
<dbReference type="InterPro" id="IPR052495">
    <property type="entry name" value="Alpha-glucan_binding_chloro"/>
</dbReference>
<dbReference type="PANTHER" id="PTHR34113">
    <property type="entry name" value="INACTIVE PURPLE ACID PHOSPHATASE-LIKE PROTEIN"/>
    <property type="match status" value="1"/>
</dbReference>
<evidence type="ECO:0000256" key="4">
    <source>
        <dbReference type="ARBA" id="ARBA00022946"/>
    </source>
</evidence>
<organism evidence="6 8">
    <name type="scientific">Linum tenue</name>
    <dbReference type="NCBI Taxonomy" id="586396"/>
    <lineage>
        <taxon>Eukaryota</taxon>
        <taxon>Viridiplantae</taxon>
        <taxon>Streptophyta</taxon>
        <taxon>Embryophyta</taxon>
        <taxon>Tracheophyta</taxon>
        <taxon>Spermatophyta</taxon>
        <taxon>Magnoliopsida</taxon>
        <taxon>eudicotyledons</taxon>
        <taxon>Gunneridae</taxon>
        <taxon>Pentapetalae</taxon>
        <taxon>rosids</taxon>
        <taxon>fabids</taxon>
        <taxon>Malpighiales</taxon>
        <taxon>Linaceae</taxon>
        <taxon>Linum</taxon>
    </lineage>
</organism>